<dbReference type="STRING" id="1238182.C882_2527"/>
<dbReference type="eggNOG" id="COG3703">
    <property type="taxonomic scope" value="Bacteria"/>
</dbReference>
<dbReference type="Pfam" id="PF06094">
    <property type="entry name" value="GGACT"/>
    <property type="match status" value="1"/>
</dbReference>
<keyword evidence="1" id="KW-0456">Lyase</keyword>
<dbReference type="EMBL" id="ANHY01000003">
    <property type="protein sequence ID" value="EKV32448.1"/>
    <property type="molecule type" value="Genomic_DNA"/>
</dbReference>
<dbReference type="PANTHER" id="PTHR12935:SF0">
    <property type="entry name" value="GAMMA-GLUTAMYLCYCLOTRANSFERASE"/>
    <property type="match status" value="1"/>
</dbReference>
<dbReference type="Gene3D" id="3.10.490.10">
    <property type="entry name" value="Gamma-glutamyl cyclotransferase-like"/>
    <property type="match status" value="1"/>
</dbReference>
<dbReference type="AlphaFoldDB" id="K9HQ78"/>
<sequence length="162" mass="17114">MRPGRTPFFAYGLFMHAARMRAVAPGHRALGRAVLDGWRVAVTRHGLATVVPDPPAAVEGLLWEIEAPALAALDRFEGVSHGLYRKQTLFVTPAGAPAEPVQALVYVAGDPPAPARRARRDYAADLGAAAQAAGLSDPYIETLRAVLAGRARRTDTDPGGPS</sequence>
<dbReference type="OrthoDB" id="141582at2"/>
<evidence type="ECO:0000256" key="1">
    <source>
        <dbReference type="ARBA" id="ARBA00023239"/>
    </source>
</evidence>
<dbReference type="InterPro" id="IPR017939">
    <property type="entry name" value="G-Glutamylcylcotransferase"/>
</dbReference>
<feature type="domain" description="Gamma-glutamylcyclotransferase AIG2-like" evidence="2">
    <location>
        <begin position="8"/>
        <end position="113"/>
    </location>
</feature>
<dbReference type="InterPro" id="IPR036568">
    <property type="entry name" value="GGCT-like_sf"/>
</dbReference>
<organism evidence="3 4">
    <name type="scientific">Caenispirillum salinarum AK4</name>
    <dbReference type="NCBI Taxonomy" id="1238182"/>
    <lineage>
        <taxon>Bacteria</taxon>
        <taxon>Pseudomonadati</taxon>
        <taxon>Pseudomonadota</taxon>
        <taxon>Alphaproteobacteria</taxon>
        <taxon>Rhodospirillales</taxon>
        <taxon>Novispirillaceae</taxon>
        <taxon>Caenispirillum</taxon>
    </lineage>
</organism>
<dbReference type="GO" id="GO:0003839">
    <property type="term" value="F:gamma-glutamylcyclotransferase activity"/>
    <property type="evidence" value="ECO:0007669"/>
    <property type="project" value="InterPro"/>
</dbReference>
<reference evidence="3 4" key="1">
    <citation type="journal article" date="2013" name="Genome Announc.">
        <title>Draft Genome Sequence of an Alphaproteobacterium, Caenispirillum salinarum AK4(T), Isolated from a Solar Saltern.</title>
        <authorList>
            <person name="Khatri I."/>
            <person name="Singh A."/>
            <person name="Korpole S."/>
            <person name="Pinnaka A.K."/>
            <person name="Subramanian S."/>
        </authorList>
    </citation>
    <scope>NUCLEOTIDE SEQUENCE [LARGE SCALE GENOMIC DNA]</scope>
    <source>
        <strain evidence="3 4">AK4</strain>
    </source>
</reference>
<dbReference type="RefSeq" id="WP_009538936.1">
    <property type="nucleotide sequence ID" value="NZ_ANHY01000003.1"/>
</dbReference>
<evidence type="ECO:0000259" key="2">
    <source>
        <dbReference type="Pfam" id="PF06094"/>
    </source>
</evidence>
<dbReference type="InterPro" id="IPR009288">
    <property type="entry name" value="AIG2-like_dom"/>
</dbReference>
<accession>K9HQ78</accession>
<evidence type="ECO:0000313" key="4">
    <source>
        <dbReference type="Proteomes" id="UP000009881"/>
    </source>
</evidence>
<dbReference type="PANTHER" id="PTHR12935">
    <property type="entry name" value="GAMMA-GLUTAMYLCYCLOTRANSFERASE"/>
    <property type="match status" value="1"/>
</dbReference>
<keyword evidence="4" id="KW-1185">Reference proteome</keyword>
<proteinExistence type="predicted"/>
<protein>
    <recommendedName>
        <fullName evidence="2">Gamma-glutamylcyclotransferase AIG2-like domain-containing protein</fullName>
    </recommendedName>
</protein>
<evidence type="ECO:0000313" key="3">
    <source>
        <dbReference type="EMBL" id="EKV32448.1"/>
    </source>
</evidence>
<comment type="caution">
    <text evidence="3">The sequence shown here is derived from an EMBL/GenBank/DDBJ whole genome shotgun (WGS) entry which is preliminary data.</text>
</comment>
<dbReference type="SUPFAM" id="SSF110857">
    <property type="entry name" value="Gamma-glutamyl cyclotransferase-like"/>
    <property type="match status" value="1"/>
</dbReference>
<gene>
    <name evidence="3" type="ORF">C882_2527</name>
</gene>
<dbReference type="InterPro" id="IPR013024">
    <property type="entry name" value="GGCT-like"/>
</dbReference>
<dbReference type="Proteomes" id="UP000009881">
    <property type="component" value="Unassembled WGS sequence"/>
</dbReference>
<name>K9HQ78_9PROT</name>
<dbReference type="CDD" id="cd06661">
    <property type="entry name" value="GGCT_like"/>
    <property type="match status" value="1"/>
</dbReference>